<name>A0A845R4Y0_9CLOT</name>
<sequence>MKEEVKINLLKKLLKELPSISEDPSEIEQDIMFLYKYNTELIKWENAKEEEVHSIVGQIKSFLDTEKGTQIFIDMIKIRSELIKLEKLFEQKYKKAYSIIQEQETINKYISLEGIKELIYHVNGDSLHYNTITNWQKKGYLGESYSEKELCPNSYTSHRTLYFEKKKAIEFLIKENKLKPKYDILEDVKEGTIMTYIITDDNKLGYVYEDLETGKEGIIC</sequence>
<dbReference type="Proteomes" id="UP000467132">
    <property type="component" value="Unassembled WGS sequence"/>
</dbReference>
<protein>
    <submittedName>
        <fullName evidence="1">Uncharacterized protein</fullName>
    </submittedName>
</protein>
<gene>
    <name evidence="1" type="ORF">D3Z33_11945</name>
</gene>
<dbReference type="AlphaFoldDB" id="A0A845R4Y0"/>
<dbReference type="RefSeq" id="WP_160198031.1">
    <property type="nucleotide sequence ID" value="NZ_QXXA01000013.1"/>
</dbReference>
<proteinExistence type="predicted"/>
<evidence type="ECO:0000313" key="1">
    <source>
        <dbReference type="EMBL" id="NBI07563.1"/>
    </source>
</evidence>
<comment type="caution">
    <text evidence="1">The sequence shown here is derived from an EMBL/GenBank/DDBJ whole genome shotgun (WGS) entry which is preliminary data.</text>
</comment>
<accession>A0A845R4Y0</accession>
<dbReference type="EMBL" id="QXXA01000013">
    <property type="protein sequence ID" value="NBI07563.1"/>
    <property type="molecule type" value="Genomic_DNA"/>
</dbReference>
<keyword evidence="2" id="KW-1185">Reference proteome</keyword>
<reference evidence="1 2" key="1">
    <citation type="submission" date="2018-08" db="EMBL/GenBank/DDBJ databases">
        <title>Murine metabolic-syndrome-specific gut microbial biobank.</title>
        <authorList>
            <person name="Liu C."/>
        </authorList>
    </citation>
    <scope>NUCLEOTIDE SEQUENCE [LARGE SCALE GENOMIC DNA]</scope>
    <source>
        <strain evidence="1 2">583</strain>
    </source>
</reference>
<organism evidence="1 2">
    <name type="scientific">Senegalia massiliensis</name>
    <dbReference type="NCBI Taxonomy" id="1720316"/>
    <lineage>
        <taxon>Bacteria</taxon>
        <taxon>Bacillati</taxon>
        <taxon>Bacillota</taxon>
        <taxon>Clostridia</taxon>
        <taxon>Eubacteriales</taxon>
        <taxon>Clostridiaceae</taxon>
        <taxon>Senegalia</taxon>
    </lineage>
</organism>
<evidence type="ECO:0000313" key="2">
    <source>
        <dbReference type="Proteomes" id="UP000467132"/>
    </source>
</evidence>